<dbReference type="Gene3D" id="3.30.450.20">
    <property type="entry name" value="PAS domain"/>
    <property type="match status" value="2"/>
</dbReference>
<dbReference type="CDD" id="cd01948">
    <property type="entry name" value="EAL"/>
    <property type="match status" value="1"/>
</dbReference>
<dbReference type="PROSITE" id="PS50112">
    <property type="entry name" value="PAS"/>
    <property type="match status" value="1"/>
</dbReference>
<evidence type="ECO:0000313" key="6">
    <source>
        <dbReference type="Proteomes" id="UP001595886"/>
    </source>
</evidence>
<dbReference type="InterPro" id="IPR035965">
    <property type="entry name" value="PAS-like_dom_sf"/>
</dbReference>
<dbReference type="SUPFAM" id="SSF63829">
    <property type="entry name" value="Calcium-dependent phosphotriesterase"/>
    <property type="match status" value="3"/>
</dbReference>
<name>A0ABV9QW74_9GAMM</name>
<dbReference type="EMBL" id="JBHSHD010000008">
    <property type="protein sequence ID" value="MFC4821026.1"/>
    <property type="molecule type" value="Genomic_DNA"/>
</dbReference>
<dbReference type="Pfam" id="PF07495">
    <property type="entry name" value="Y_Y_Y"/>
    <property type="match status" value="1"/>
</dbReference>
<evidence type="ECO:0000259" key="1">
    <source>
        <dbReference type="PROSITE" id="PS50112"/>
    </source>
</evidence>
<dbReference type="InterPro" id="IPR052155">
    <property type="entry name" value="Biofilm_reg_signaling"/>
</dbReference>
<dbReference type="Proteomes" id="UP001595886">
    <property type="component" value="Unassembled WGS sequence"/>
</dbReference>
<dbReference type="SMART" id="SM00267">
    <property type="entry name" value="GGDEF"/>
    <property type="match status" value="1"/>
</dbReference>
<dbReference type="SUPFAM" id="SSF141868">
    <property type="entry name" value="EAL domain-like"/>
    <property type="match status" value="1"/>
</dbReference>
<dbReference type="PROSITE" id="PS50113">
    <property type="entry name" value="PAC"/>
    <property type="match status" value="2"/>
</dbReference>
<feature type="domain" description="PAC" evidence="2">
    <location>
        <begin position="909"/>
        <end position="962"/>
    </location>
</feature>
<dbReference type="SUPFAM" id="SSF55785">
    <property type="entry name" value="PYP-like sensor domain (PAS domain)"/>
    <property type="match status" value="2"/>
</dbReference>
<dbReference type="CDD" id="cd01949">
    <property type="entry name" value="GGDEF"/>
    <property type="match status" value="1"/>
</dbReference>
<accession>A0ABV9QW74</accession>
<dbReference type="PROSITE" id="PS50883">
    <property type="entry name" value="EAL"/>
    <property type="match status" value="1"/>
</dbReference>
<dbReference type="Pfam" id="PF00989">
    <property type="entry name" value="PAS"/>
    <property type="match status" value="1"/>
</dbReference>
<dbReference type="PROSITE" id="PS50887">
    <property type="entry name" value="GGDEF"/>
    <property type="match status" value="1"/>
</dbReference>
<dbReference type="Pfam" id="PF07494">
    <property type="entry name" value="Reg_prop"/>
    <property type="match status" value="6"/>
</dbReference>
<feature type="domain" description="EAL" evidence="3">
    <location>
        <begin position="1259"/>
        <end position="1513"/>
    </location>
</feature>
<dbReference type="InterPro" id="IPR029787">
    <property type="entry name" value="Nucleotide_cyclase"/>
</dbReference>
<dbReference type="InterPro" id="IPR001633">
    <property type="entry name" value="EAL_dom"/>
</dbReference>
<reference evidence="6" key="1">
    <citation type="journal article" date="2019" name="Int. J. Syst. Evol. Microbiol.">
        <title>The Global Catalogue of Microorganisms (GCM) 10K type strain sequencing project: providing services to taxonomists for standard genome sequencing and annotation.</title>
        <authorList>
            <consortium name="The Broad Institute Genomics Platform"/>
            <consortium name="The Broad Institute Genome Sequencing Center for Infectious Disease"/>
            <person name="Wu L."/>
            <person name="Ma J."/>
        </authorList>
    </citation>
    <scope>NUCLEOTIDE SEQUENCE [LARGE SCALE GENOMIC DNA]</scope>
    <source>
        <strain evidence="6">CCUG 30340</strain>
    </source>
</reference>
<dbReference type="InterPro" id="IPR011110">
    <property type="entry name" value="Reg_prop"/>
</dbReference>
<protein>
    <submittedName>
        <fullName evidence="5">EAL domain-containing protein</fullName>
    </submittedName>
</protein>
<dbReference type="InterPro" id="IPR043128">
    <property type="entry name" value="Rev_trsase/Diguanyl_cyclase"/>
</dbReference>
<evidence type="ECO:0000259" key="4">
    <source>
        <dbReference type="PROSITE" id="PS50887"/>
    </source>
</evidence>
<dbReference type="Gene3D" id="3.30.70.270">
    <property type="match status" value="1"/>
</dbReference>
<dbReference type="Gene3D" id="3.20.20.450">
    <property type="entry name" value="EAL domain"/>
    <property type="match status" value="1"/>
</dbReference>
<dbReference type="Pfam" id="PF00990">
    <property type="entry name" value="GGDEF"/>
    <property type="match status" value="1"/>
</dbReference>
<dbReference type="Pfam" id="PF08447">
    <property type="entry name" value="PAS_3"/>
    <property type="match status" value="1"/>
</dbReference>
<dbReference type="PANTHER" id="PTHR44757:SF2">
    <property type="entry name" value="BIOFILM ARCHITECTURE MAINTENANCE PROTEIN MBAA"/>
    <property type="match status" value="1"/>
</dbReference>
<dbReference type="NCBIfam" id="TIGR00229">
    <property type="entry name" value="sensory_box"/>
    <property type="match status" value="2"/>
</dbReference>
<dbReference type="InterPro" id="IPR000700">
    <property type="entry name" value="PAS-assoc_C"/>
</dbReference>
<dbReference type="SUPFAM" id="SSF55073">
    <property type="entry name" value="Nucleotide cyclase"/>
    <property type="match status" value="1"/>
</dbReference>
<dbReference type="InterPro" id="IPR001610">
    <property type="entry name" value="PAC"/>
</dbReference>
<sequence>MRGSSPPSRRSLRCWRWLAFAFVALPALAGGEALRREFYFQTLATEDGLVQNTVTAVLQDRTGFLWIGTIGGLQRYDGYALETFEHSGDDPDGPPEDSITALAEDAGGNLWVGTHGDLIRRDAADGHFHRVAITRTQELPPGWSNVRALQVDAQGLWIAGDAALLLVEPDSARLLRAWRLEAGGKPSLPRRMRRTDDGNLWLATSTGLLRLAPQAQAPEAVATSIEAASDLLVDHAHDLLAATPRGVYRIAADGSGAERIWPEQGERPVTSLIEDARGRLWLAVPHEGIALFDPASGHTQWLSARDGLAGGLPDAVITGLTVDRSGLVWIGTVERGLTRTDPAGTAFQHVLDRSPGRKPTASNYVRALYPDSDGGLWLGTGDEGLKRYDVAANRFDDYGDLLAARAADGGRPAVVLAFADAGGGRLWVGTDVGVALFDPARRTLDFLPSDPSGAAGVPKTAVRSLLRARDGRLWIGTLGGGLLRYDPADGTWQTYRETGAARAGGGLGSDRVLALHEQRDGRLWVGTTAGLNLLDPASREVRLFRNEPGDAHSLAGNLVRSIHESADGVLWIGTQSGLNRLDALDAQTARFTRWLTRDGLPNRSVYAIGSDAMGRLWLSTNRGIASFDRPSGTFRTFTLADGLQDMEFNGGAVAALPDGRLAFGGVNGFNLFLPQTISGSRYAAPVVFTSVRTGSAAPQAPRPGTPIRMAVSDRVVHIEFAALDFTAPERNRFAYRLEGFDERWIDAGTRHETTYTNLDAGTYRFKVRASNHDGYWNEQAATLELRVAPPWWQSLPAKTFYLLATMLAALLGWHAWRRGRVEQERYHQGLREREDRLRLALWGSGDAFWDWDIPRGLFTVTGSANPLERGPKDSRVYAYEWFRANIHPDDLPAVERRLEDHINRKTDTLESEHRQRNPHGDWVWVIARGKIVERDEDGQPTRMCGTARDITATRAAERQRRIAEEVIRSMAEAVAVTDPQFLFVNVNPAFTRITGWREEEVAGQPTALLNCSQHSAEHYAAMREAVVRAGHWRGELWQRRKDGDEFLSWIEIAEVRDAGGQRTHFVSVISDITDRKRAEQELRYLANYDALTGLPNRTLLSERIGHAIVRARRAGRRIGVLFLDLDRFKHVNDSMGHAAGDRMLKAAGNRLRQVVREGDSVARIGGDEFTVVIEDILSSAEAERVAEKIIAAFEQPLELDSGQEVVISPSIGVSLYPDHGQVPSDLLKFADTAMYQAKERGRKTYMVYTEAMDAAARLRATMVAALGKALERDELSLVYQPKLSLLDERVTGVEALLRWRSSELGDVSPGVFIPLAEETGLILEIGDWVVAQACAQLARWREVGVGDITMSVNVSVAQLLRGDLIQRLCDVLAEHDIAPNQLELELTESMVMANAEQSITTLRRLKAIGLTLAIDDFGTGYSSLSYLKRLPIDALKIDKEFVGDITTDPDDEAITATVIAMAHSLGLNVVAEGVEIAEQVEYLREQDCDEVQGHWLAPPLPPQQCLNFLIDRAQRRRVALGQA</sequence>
<proteinExistence type="predicted"/>
<comment type="caution">
    <text evidence="5">The sequence shown here is derived from an EMBL/GenBank/DDBJ whole genome shotgun (WGS) entry which is preliminary data.</text>
</comment>
<dbReference type="CDD" id="cd00130">
    <property type="entry name" value="PAS"/>
    <property type="match status" value="2"/>
</dbReference>
<dbReference type="Gene3D" id="2.130.10.10">
    <property type="entry name" value="YVTN repeat-like/Quinoprotein amine dehydrogenase"/>
    <property type="match status" value="2"/>
</dbReference>
<dbReference type="InterPro" id="IPR011123">
    <property type="entry name" value="Y_Y_Y"/>
</dbReference>
<dbReference type="PANTHER" id="PTHR44757">
    <property type="entry name" value="DIGUANYLATE CYCLASE DGCP"/>
    <property type="match status" value="1"/>
</dbReference>
<feature type="domain" description="PAS" evidence="1">
    <location>
        <begin position="959"/>
        <end position="1004"/>
    </location>
</feature>
<dbReference type="SMART" id="SM00086">
    <property type="entry name" value="PAC"/>
    <property type="match status" value="2"/>
</dbReference>
<evidence type="ECO:0000259" key="3">
    <source>
        <dbReference type="PROSITE" id="PS50883"/>
    </source>
</evidence>
<dbReference type="RefSeq" id="WP_380021262.1">
    <property type="nucleotide sequence ID" value="NZ_JBHSHD010000008.1"/>
</dbReference>
<feature type="domain" description="PAC" evidence="2">
    <location>
        <begin position="1032"/>
        <end position="1084"/>
    </location>
</feature>
<dbReference type="InterPro" id="IPR000014">
    <property type="entry name" value="PAS"/>
</dbReference>
<dbReference type="SMART" id="SM00052">
    <property type="entry name" value="EAL"/>
    <property type="match status" value="1"/>
</dbReference>
<dbReference type="InterPro" id="IPR013767">
    <property type="entry name" value="PAS_fold"/>
</dbReference>
<keyword evidence="6" id="KW-1185">Reference proteome</keyword>
<evidence type="ECO:0000313" key="5">
    <source>
        <dbReference type="EMBL" id="MFC4821026.1"/>
    </source>
</evidence>
<dbReference type="InterPro" id="IPR000160">
    <property type="entry name" value="GGDEF_dom"/>
</dbReference>
<feature type="domain" description="GGDEF" evidence="4">
    <location>
        <begin position="1116"/>
        <end position="1250"/>
    </location>
</feature>
<dbReference type="InterPro" id="IPR015943">
    <property type="entry name" value="WD40/YVTN_repeat-like_dom_sf"/>
</dbReference>
<gene>
    <name evidence="5" type="ORF">ACFO6Q_11865</name>
</gene>
<dbReference type="InterPro" id="IPR013655">
    <property type="entry name" value="PAS_fold_3"/>
</dbReference>
<dbReference type="Pfam" id="PF00563">
    <property type="entry name" value="EAL"/>
    <property type="match status" value="1"/>
</dbReference>
<dbReference type="NCBIfam" id="TIGR00254">
    <property type="entry name" value="GGDEF"/>
    <property type="match status" value="1"/>
</dbReference>
<dbReference type="InterPro" id="IPR013783">
    <property type="entry name" value="Ig-like_fold"/>
</dbReference>
<dbReference type="SMART" id="SM00091">
    <property type="entry name" value="PAS"/>
    <property type="match status" value="1"/>
</dbReference>
<organism evidence="5 6">
    <name type="scientific">Dokdonella ginsengisoli</name>
    <dbReference type="NCBI Taxonomy" id="363846"/>
    <lineage>
        <taxon>Bacteria</taxon>
        <taxon>Pseudomonadati</taxon>
        <taxon>Pseudomonadota</taxon>
        <taxon>Gammaproteobacteria</taxon>
        <taxon>Lysobacterales</taxon>
        <taxon>Rhodanobacteraceae</taxon>
        <taxon>Dokdonella</taxon>
    </lineage>
</organism>
<evidence type="ECO:0000259" key="2">
    <source>
        <dbReference type="PROSITE" id="PS50113"/>
    </source>
</evidence>
<dbReference type="InterPro" id="IPR035919">
    <property type="entry name" value="EAL_sf"/>
</dbReference>
<dbReference type="Gene3D" id="2.60.40.10">
    <property type="entry name" value="Immunoglobulins"/>
    <property type="match status" value="1"/>
</dbReference>